<evidence type="ECO:0000313" key="2">
    <source>
        <dbReference type="EnsemblMetazoa" id="CLYHEMP015667.1"/>
    </source>
</evidence>
<dbReference type="PANTHER" id="PTHR47331">
    <property type="entry name" value="PHD-TYPE DOMAIN-CONTAINING PROTEIN"/>
    <property type="match status" value="1"/>
</dbReference>
<proteinExistence type="predicted"/>
<dbReference type="Pfam" id="PF18701">
    <property type="entry name" value="DUF5641"/>
    <property type="match status" value="1"/>
</dbReference>
<reference evidence="2" key="1">
    <citation type="submission" date="2021-01" db="UniProtKB">
        <authorList>
            <consortium name="EnsemblMetazoa"/>
        </authorList>
    </citation>
    <scope>IDENTIFICATION</scope>
</reference>
<dbReference type="SUPFAM" id="SSF53098">
    <property type="entry name" value="Ribonuclease H-like"/>
    <property type="match status" value="1"/>
</dbReference>
<feature type="domain" description="Integrase catalytic" evidence="1">
    <location>
        <begin position="1173"/>
        <end position="1366"/>
    </location>
</feature>
<dbReference type="Gene3D" id="3.30.420.10">
    <property type="entry name" value="Ribonuclease H-like superfamily/Ribonuclease H"/>
    <property type="match status" value="1"/>
</dbReference>
<dbReference type="GO" id="GO:0015074">
    <property type="term" value="P:DNA integration"/>
    <property type="evidence" value="ECO:0007669"/>
    <property type="project" value="InterPro"/>
</dbReference>
<dbReference type="GO" id="GO:0003676">
    <property type="term" value="F:nucleic acid binding"/>
    <property type="evidence" value="ECO:0007669"/>
    <property type="project" value="InterPro"/>
</dbReference>
<dbReference type="PROSITE" id="PS50994">
    <property type="entry name" value="INTEGRASE"/>
    <property type="match status" value="1"/>
</dbReference>
<dbReference type="OrthoDB" id="10025024at2759"/>
<protein>
    <recommendedName>
        <fullName evidence="1">Integrase catalytic domain-containing protein</fullName>
    </recommendedName>
</protein>
<accession>A0A7M5X058</accession>
<sequence>MEQREALKIRRSGKEPKLRDLIQYVEIETTLANDPMFSFGALSQGSEKKGSDFKIQRGGRSSFGTQVSTPCPKCNESHKLESCKKFKELPVDKRRTFLYRKELCFSYFAKGHRRNSCKKPKTCSTCKGKHPTLLHDKSKDSPKEPEKPPDDSGEVLSNFISYACSSSSTNVGLCVVPVKLRHVNQNKVVHTYALLDPGSNGFFISDEIGRSFGSSGIHTSLTVKTLHGKKLNKYQLIENLCVSSTTSDSFIELPRLYTQREFPIDIEDVPTYDNVKKWSHLSSILCHLPKSLKDFKVGLLIGSNCAKALEPLKVIPSRGEGPYAFQSRLGWCVVGPLSESKSLSHSSHLVHSKPDEMTCPSCHYYRYEERLKDSSLHEMLQTMYEHDFNEQSTSEFDRDYSQDEKAFIDMMHDECKFVDGKYVMPLPFREESQLFNNRHIAASRASYLKRKLVKEERMRNDYLISMSKLFEHGHAVYIDSSEDKPDDGDVWYIPHHGVYHPRKPDKLRVVFDCSSRYRGVSLNDTLLQGPDLTNQLVGVLTRFRQDDIVIVGDIEKMFYQVNVEEKHQNFLRFLWWPDGDFTKELVECRMTVHLFGATSSPSVANFALRKTADDYGTKYDDEVSDILKKNFYVDDMLKATGTANRAVKLIKDAQSLCIEGGFNLTQLGSNSRDVIDSLPEGKRMKGIKDFDSSTASLPVERVLGVSWCIENDVFNFRIVLKDKPLTRRGILSTISSIYDPLGFAAPVMLPMKKLLQMLTKEKLGWDDQVPPEVRTPWEKWRHQLPSLQSVEINRCFKPISFGEVTDVTIHHFSDASTLGYGQCSYLRLENERGEVNVSFLMGKSRVSPLKQVSVPRLELTAAVTSVKVSSMLDKELEVIPRGIYYWTDSEIVLAYIANTKKAFHLFVANRVQIIRDATKDEQWDHVSSDDNPSDIGSRGLMSNKLTTDCKWLNGPSFLREKLTLLPSTKKFDIPHNDPEVKKLKKVFATKTTTVNAVEELLNRTNDWMKVKRVIALMFRWRNKEPKRALFSTKELETAGKKVIKAVQGLTFDLESISKRPKGDSLLQLQPFKDDEGIIRVGGRLKKSSLQIELKHPIILPKAHPLSKMILRWCHIKAAHSGRGLTINEVRTSGYWIIGISSLTRSFITSCVLCRRFRGKQMQQKMADLPEDRLEPEPSFTYAAVDMFGPFAIKVRRATVKNYVGLFTCMSSRAVHLESTTSMNTDAFILMLRRVIARRGNIRSLRSDNGTNFVGADNEMKKAIHELDHERINDFLQGNGGEWLHWKKNPPKTSHMGGVWERQIRSVRSILSSLLHTHGESLNDESFRTLLAEVEAILNSKPLTVESLNDPNSPLPLSPANLLTMKSKVIMPPPGVFQKADLYCRKHWRRVQHIANEFWTRWRKKYLPTLQSRSKWNQLQRNIKVDDIVIINDESSHRNDWKLGRVIDVNRSDDGNVRSSKLKTSSGEFVRPITKLVSLVD</sequence>
<dbReference type="InterPro" id="IPR012337">
    <property type="entry name" value="RNaseH-like_sf"/>
</dbReference>
<dbReference type="InterPro" id="IPR043502">
    <property type="entry name" value="DNA/RNA_pol_sf"/>
</dbReference>
<dbReference type="PANTHER" id="PTHR47331:SF5">
    <property type="entry name" value="RIBONUCLEASE H"/>
    <property type="match status" value="1"/>
</dbReference>
<dbReference type="Pfam" id="PF05380">
    <property type="entry name" value="Peptidase_A17"/>
    <property type="match status" value="1"/>
</dbReference>
<name>A0A7M5X058_9CNID</name>
<dbReference type="EnsemblMetazoa" id="CLYHEMT015667.1">
    <property type="protein sequence ID" value="CLYHEMP015667.1"/>
    <property type="gene ID" value="CLYHEMG015667"/>
</dbReference>
<evidence type="ECO:0000313" key="3">
    <source>
        <dbReference type="Proteomes" id="UP000594262"/>
    </source>
</evidence>
<dbReference type="CDD" id="cd01644">
    <property type="entry name" value="RT_pepA17"/>
    <property type="match status" value="1"/>
</dbReference>
<dbReference type="InterPro" id="IPR008042">
    <property type="entry name" value="Retrotrans_Pao"/>
</dbReference>
<dbReference type="Proteomes" id="UP000594262">
    <property type="component" value="Unplaced"/>
</dbReference>
<dbReference type="SUPFAM" id="SSF56672">
    <property type="entry name" value="DNA/RNA polymerases"/>
    <property type="match status" value="1"/>
</dbReference>
<evidence type="ECO:0000259" key="1">
    <source>
        <dbReference type="PROSITE" id="PS50994"/>
    </source>
</evidence>
<organism evidence="2 3">
    <name type="scientific">Clytia hemisphaerica</name>
    <dbReference type="NCBI Taxonomy" id="252671"/>
    <lineage>
        <taxon>Eukaryota</taxon>
        <taxon>Metazoa</taxon>
        <taxon>Cnidaria</taxon>
        <taxon>Hydrozoa</taxon>
        <taxon>Hydroidolina</taxon>
        <taxon>Leptothecata</taxon>
        <taxon>Obeliida</taxon>
        <taxon>Clytiidae</taxon>
        <taxon>Clytia</taxon>
    </lineage>
</organism>
<dbReference type="InterPro" id="IPR001584">
    <property type="entry name" value="Integrase_cat-core"/>
</dbReference>
<dbReference type="InterPro" id="IPR040676">
    <property type="entry name" value="DUF5641"/>
</dbReference>
<dbReference type="InterPro" id="IPR036397">
    <property type="entry name" value="RNaseH_sf"/>
</dbReference>
<keyword evidence="3" id="KW-1185">Reference proteome</keyword>